<sequence>MSSLDMDYYEILEVSRDADHETIKKSFRKLALKYHPDRNPNNAEAEENFKKINEAYEVLSNSERRAIYDRYGKEGLQSQGFSRSSGGFGDIFGSIFEDFFNMGNTRGEQEHYAFDLDYALPLTLTFKEAIFGCQKTVKTKYKSYCKACNGTGAKEGKLQDCTKCNGRGRIVMQQSIIQMQVACPSCQGTGRIVVQRCNECHGNCYETINEELVLNVRAGIDDGHQLIFRGKGNEVKRGMRGDLYFQVHVQKDSHFIRHGNDLHLEVPVFFTTIILGGRIEIPTLTGKVELNIPVNTPDGYQFVFSNEGVQDLNSTKKGRLIAQIRIAYPQDINEEQRGLVLKLQESFGDNSKPYKGFIDECFDKVKNWLNKKK</sequence>
<keyword evidence="3 11" id="KW-0479">Metal-binding</keyword>
<dbReference type="GO" id="GO:0051082">
    <property type="term" value="F:unfolded protein binding"/>
    <property type="evidence" value="ECO:0007669"/>
    <property type="project" value="UniProtKB-UniRule"/>
</dbReference>
<evidence type="ECO:0000256" key="12">
    <source>
        <dbReference type="PROSITE-ProRule" id="PRU00546"/>
    </source>
</evidence>
<dbReference type="Gene3D" id="2.60.260.20">
    <property type="entry name" value="Urease metallochaperone UreE, N-terminal domain"/>
    <property type="match status" value="2"/>
</dbReference>
<dbReference type="PANTHER" id="PTHR43096:SF48">
    <property type="entry name" value="CHAPERONE PROTEIN DNAJ"/>
    <property type="match status" value="1"/>
</dbReference>
<evidence type="ECO:0000256" key="5">
    <source>
        <dbReference type="ARBA" id="ARBA00022771"/>
    </source>
</evidence>
<evidence type="ECO:0000313" key="16">
    <source>
        <dbReference type="Proteomes" id="UP000256424"/>
    </source>
</evidence>
<feature type="binding site" evidence="11">
    <location>
        <position position="145"/>
    </location>
    <ligand>
        <name>Zn(2+)</name>
        <dbReference type="ChEBI" id="CHEBI:29105"/>
        <label>1</label>
    </ligand>
</feature>
<dbReference type="Pfam" id="PF00226">
    <property type="entry name" value="DnaJ"/>
    <property type="match status" value="1"/>
</dbReference>
<evidence type="ECO:0000256" key="8">
    <source>
        <dbReference type="ARBA" id="ARBA00023186"/>
    </source>
</evidence>
<reference evidence="15 16" key="1">
    <citation type="submission" date="2018-04" db="EMBL/GenBank/DDBJ databases">
        <title>Novel Campyloabacter and Helicobacter Species and Strains.</title>
        <authorList>
            <person name="Mannion A.J."/>
            <person name="Shen Z."/>
            <person name="Fox J.G."/>
        </authorList>
    </citation>
    <scope>NUCLEOTIDE SEQUENCE [LARGE SCALE GENOMIC DNA]</scope>
    <source>
        <strain evidence="15 16">MIT 97-5075</strain>
    </source>
</reference>
<dbReference type="GO" id="GO:0008270">
    <property type="term" value="F:zinc ion binding"/>
    <property type="evidence" value="ECO:0007669"/>
    <property type="project" value="UniProtKB-UniRule"/>
</dbReference>
<dbReference type="PROSITE" id="PS50076">
    <property type="entry name" value="DNAJ_2"/>
    <property type="match status" value="1"/>
</dbReference>
<comment type="similarity">
    <text evidence="9 11">Belongs to the DnaJ family.</text>
</comment>
<feature type="binding site" evidence="11">
    <location>
        <position position="200"/>
    </location>
    <ligand>
        <name>Zn(2+)</name>
        <dbReference type="ChEBI" id="CHEBI:29105"/>
        <label>1</label>
    </ligand>
</feature>
<keyword evidence="4 11" id="KW-0677">Repeat</keyword>
<feature type="zinc finger region" description="CR-type" evidence="12">
    <location>
        <begin position="132"/>
        <end position="209"/>
    </location>
</feature>
<dbReference type="SMART" id="SM00271">
    <property type="entry name" value="DnaJ"/>
    <property type="match status" value="1"/>
</dbReference>
<feature type="binding site" evidence="11">
    <location>
        <position position="197"/>
    </location>
    <ligand>
        <name>Zn(2+)</name>
        <dbReference type="ChEBI" id="CHEBI:29105"/>
        <label>1</label>
    </ligand>
</feature>
<dbReference type="NCBIfam" id="NF008035">
    <property type="entry name" value="PRK10767.1"/>
    <property type="match status" value="1"/>
</dbReference>
<dbReference type="Proteomes" id="UP000256424">
    <property type="component" value="Unassembled WGS sequence"/>
</dbReference>
<keyword evidence="6 11" id="KW-0862">Zinc</keyword>
<evidence type="ECO:0000256" key="9">
    <source>
        <dbReference type="ARBA" id="ARBA00061004"/>
    </source>
</evidence>
<keyword evidence="7 11" id="KW-0346">Stress response</keyword>
<comment type="domain">
    <text evidence="11">The J domain is necessary and sufficient to stimulate DnaK ATPase activity. Zinc center 1 plays an important role in the autonomous, DnaK-independent chaperone activity of DnaJ. Zinc center 2 is essential for interaction with DnaK and for DnaJ activity.</text>
</comment>
<dbReference type="PROSITE" id="PS51188">
    <property type="entry name" value="ZF_CR"/>
    <property type="match status" value="1"/>
</dbReference>
<feature type="domain" description="J" evidence="13">
    <location>
        <begin position="7"/>
        <end position="72"/>
    </location>
</feature>
<dbReference type="SUPFAM" id="SSF46565">
    <property type="entry name" value="Chaperone J-domain"/>
    <property type="match status" value="1"/>
</dbReference>
<feature type="binding site" evidence="11">
    <location>
        <position position="164"/>
    </location>
    <ligand>
        <name>Zn(2+)</name>
        <dbReference type="ChEBI" id="CHEBI:29105"/>
        <label>2</label>
    </ligand>
</feature>
<feature type="binding site" evidence="11">
    <location>
        <position position="183"/>
    </location>
    <ligand>
        <name>Zn(2+)</name>
        <dbReference type="ChEBI" id="CHEBI:29105"/>
        <label>2</label>
    </ligand>
</feature>
<comment type="cofactor">
    <cofactor evidence="11">
        <name>Zn(2+)</name>
        <dbReference type="ChEBI" id="CHEBI:29105"/>
    </cofactor>
    <text evidence="11">Binds 2 Zn(2+) ions per monomer.</text>
</comment>
<organism evidence="15 16">
    <name type="scientific">Helicobacter aurati</name>
    <dbReference type="NCBI Taxonomy" id="137778"/>
    <lineage>
        <taxon>Bacteria</taxon>
        <taxon>Pseudomonadati</taxon>
        <taxon>Campylobacterota</taxon>
        <taxon>Epsilonproteobacteria</taxon>
        <taxon>Campylobacterales</taxon>
        <taxon>Helicobacteraceae</taxon>
        <taxon>Helicobacter</taxon>
    </lineage>
</organism>
<name>A0A3D8J820_9HELI</name>
<evidence type="ECO:0000256" key="1">
    <source>
        <dbReference type="ARBA" id="ARBA00022490"/>
    </source>
</evidence>
<dbReference type="NCBIfam" id="TIGR02349">
    <property type="entry name" value="DnaJ_bact"/>
    <property type="match status" value="1"/>
</dbReference>
<dbReference type="HAMAP" id="MF_01152">
    <property type="entry name" value="DnaJ"/>
    <property type="match status" value="1"/>
</dbReference>
<dbReference type="Gene3D" id="2.10.230.10">
    <property type="entry name" value="Heat shock protein DnaJ, cysteine-rich domain"/>
    <property type="match status" value="1"/>
</dbReference>
<dbReference type="GO" id="GO:0031072">
    <property type="term" value="F:heat shock protein binding"/>
    <property type="evidence" value="ECO:0007669"/>
    <property type="project" value="InterPro"/>
</dbReference>
<comment type="subunit">
    <text evidence="11">Homodimer.</text>
</comment>
<evidence type="ECO:0000259" key="14">
    <source>
        <dbReference type="PROSITE" id="PS51188"/>
    </source>
</evidence>
<dbReference type="InterPro" id="IPR001623">
    <property type="entry name" value="DnaJ_domain"/>
</dbReference>
<dbReference type="GO" id="GO:0042026">
    <property type="term" value="P:protein refolding"/>
    <property type="evidence" value="ECO:0007669"/>
    <property type="project" value="TreeGrafter"/>
</dbReference>
<dbReference type="InterPro" id="IPR008971">
    <property type="entry name" value="HSP40/DnaJ_pept-bd"/>
</dbReference>
<dbReference type="SUPFAM" id="SSF49493">
    <property type="entry name" value="HSP40/DnaJ peptide-binding domain"/>
    <property type="match status" value="2"/>
</dbReference>
<dbReference type="CDD" id="cd10747">
    <property type="entry name" value="DnaJ_C"/>
    <property type="match status" value="1"/>
</dbReference>
<evidence type="ECO:0000256" key="7">
    <source>
        <dbReference type="ARBA" id="ARBA00023016"/>
    </source>
</evidence>
<dbReference type="GO" id="GO:0006260">
    <property type="term" value="P:DNA replication"/>
    <property type="evidence" value="ECO:0007669"/>
    <property type="project" value="UniProtKB-KW"/>
</dbReference>
<evidence type="ECO:0000256" key="3">
    <source>
        <dbReference type="ARBA" id="ARBA00022723"/>
    </source>
</evidence>
<protein>
    <recommendedName>
        <fullName evidence="10 11">Chaperone protein DnaJ</fullName>
    </recommendedName>
</protein>
<dbReference type="GO" id="GO:0009408">
    <property type="term" value="P:response to heat"/>
    <property type="evidence" value="ECO:0007669"/>
    <property type="project" value="InterPro"/>
</dbReference>
<dbReference type="OrthoDB" id="9779889at2"/>
<dbReference type="PRINTS" id="PR00625">
    <property type="entry name" value="JDOMAIN"/>
</dbReference>
<dbReference type="SUPFAM" id="SSF57938">
    <property type="entry name" value="DnaJ/Hsp40 cysteine-rich domain"/>
    <property type="match status" value="1"/>
</dbReference>
<feature type="domain" description="CR-type" evidence="14">
    <location>
        <begin position="132"/>
        <end position="209"/>
    </location>
</feature>
<comment type="caution">
    <text evidence="11">Lacks conserved residue(s) required for the propagation of feature annotation.</text>
</comment>
<dbReference type="InterPro" id="IPR018253">
    <property type="entry name" value="DnaJ_domain_CS"/>
</dbReference>
<dbReference type="FunFam" id="2.10.230.10:FF:000002">
    <property type="entry name" value="Molecular chaperone DnaJ"/>
    <property type="match status" value="1"/>
</dbReference>
<keyword evidence="2 11" id="KW-0235">DNA replication</keyword>
<dbReference type="AlphaFoldDB" id="A0A3D8J820"/>
<comment type="function">
    <text evidence="11">Participates actively in the response to hyperosmotic and heat shock by preventing the aggregation of stress-denatured proteins and by disaggregating proteins, also in an autonomous, DnaK-independent fashion. Unfolded proteins bind initially to DnaJ; upon interaction with the DnaJ-bound protein, DnaK hydrolyzes its bound ATP, resulting in the formation of a stable complex. GrpE releases ADP from DnaK; ATP binding to DnaK triggers the release of the substrate protein, thus completing the reaction cycle. Several rounds of ATP-dependent interactions between DnaJ, DnaK and GrpE are required for fully efficient folding. Also involved, together with DnaK and GrpE, in the DNA replication of plasmids through activation of initiation proteins.</text>
</comment>
<dbReference type="InterPro" id="IPR001305">
    <property type="entry name" value="HSP_DnaJ_Cys-rich_dom"/>
</dbReference>
<comment type="caution">
    <text evidence="15">The sequence shown here is derived from an EMBL/GenBank/DDBJ whole genome shotgun (WGS) entry which is preliminary data.</text>
</comment>
<evidence type="ECO:0000256" key="6">
    <source>
        <dbReference type="ARBA" id="ARBA00022833"/>
    </source>
</evidence>
<evidence type="ECO:0000256" key="2">
    <source>
        <dbReference type="ARBA" id="ARBA00022705"/>
    </source>
</evidence>
<keyword evidence="1 11" id="KW-0963">Cytoplasm</keyword>
<evidence type="ECO:0000313" key="15">
    <source>
        <dbReference type="EMBL" id="RDU73659.1"/>
    </source>
</evidence>
<dbReference type="CDD" id="cd10719">
    <property type="entry name" value="DnaJ_zf"/>
    <property type="match status" value="1"/>
</dbReference>
<dbReference type="InterPro" id="IPR036869">
    <property type="entry name" value="J_dom_sf"/>
</dbReference>
<dbReference type="InterPro" id="IPR036410">
    <property type="entry name" value="HSP_DnaJ_Cys-rich_dom_sf"/>
</dbReference>
<keyword evidence="5 11" id="KW-0863">Zinc-finger</keyword>
<evidence type="ECO:0000256" key="4">
    <source>
        <dbReference type="ARBA" id="ARBA00022737"/>
    </source>
</evidence>
<evidence type="ECO:0000256" key="10">
    <source>
        <dbReference type="ARBA" id="ARBA00067609"/>
    </source>
</evidence>
<gene>
    <name evidence="11 15" type="primary">dnaJ</name>
    <name evidence="15" type="ORF">CQA66_00235</name>
</gene>
<feature type="binding site" evidence="11">
    <location>
        <position position="186"/>
    </location>
    <ligand>
        <name>Zn(2+)</name>
        <dbReference type="ChEBI" id="CHEBI:29105"/>
        <label>2</label>
    </ligand>
</feature>
<dbReference type="RefSeq" id="WP_104763690.1">
    <property type="nucleotide sequence ID" value="NZ_FZPM01000030.1"/>
</dbReference>
<keyword evidence="16" id="KW-1185">Reference proteome</keyword>
<dbReference type="Gene3D" id="1.10.287.110">
    <property type="entry name" value="DnaJ domain"/>
    <property type="match status" value="1"/>
</dbReference>
<dbReference type="GO" id="GO:0005524">
    <property type="term" value="F:ATP binding"/>
    <property type="evidence" value="ECO:0007669"/>
    <property type="project" value="InterPro"/>
</dbReference>
<keyword evidence="8 11" id="KW-0143">Chaperone</keyword>
<dbReference type="InterPro" id="IPR002939">
    <property type="entry name" value="DnaJ_C"/>
</dbReference>
<dbReference type="InterPro" id="IPR012724">
    <property type="entry name" value="DnaJ"/>
</dbReference>
<evidence type="ECO:0000259" key="13">
    <source>
        <dbReference type="PROSITE" id="PS50076"/>
    </source>
</evidence>
<dbReference type="GO" id="GO:0005737">
    <property type="term" value="C:cytoplasm"/>
    <property type="evidence" value="ECO:0007669"/>
    <property type="project" value="UniProtKB-SubCell"/>
</dbReference>
<evidence type="ECO:0000256" key="11">
    <source>
        <dbReference type="HAMAP-Rule" id="MF_01152"/>
    </source>
</evidence>
<feature type="binding site" evidence="11">
    <location>
        <position position="148"/>
    </location>
    <ligand>
        <name>Zn(2+)</name>
        <dbReference type="ChEBI" id="CHEBI:29105"/>
        <label>1</label>
    </ligand>
</feature>
<dbReference type="EMBL" id="NXLW01000001">
    <property type="protein sequence ID" value="RDU73659.1"/>
    <property type="molecule type" value="Genomic_DNA"/>
</dbReference>
<dbReference type="Pfam" id="PF00684">
    <property type="entry name" value="DnaJ_CXXCXGXG"/>
    <property type="match status" value="1"/>
</dbReference>
<dbReference type="PANTHER" id="PTHR43096">
    <property type="entry name" value="DNAJ HOMOLOG 1, MITOCHONDRIAL-RELATED"/>
    <property type="match status" value="1"/>
</dbReference>
<accession>A0A3D8J820</accession>
<proteinExistence type="inferred from homology"/>
<feature type="binding site" evidence="11">
    <location>
        <position position="161"/>
    </location>
    <ligand>
        <name>Zn(2+)</name>
        <dbReference type="ChEBI" id="CHEBI:29105"/>
        <label>2</label>
    </ligand>
</feature>
<comment type="subcellular location">
    <subcellularLocation>
        <location evidence="11">Cytoplasm</location>
    </subcellularLocation>
</comment>
<dbReference type="CDD" id="cd06257">
    <property type="entry name" value="DnaJ"/>
    <property type="match status" value="1"/>
</dbReference>
<dbReference type="Pfam" id="PF01556">
    <property type="entry name" value="DnaJ_C"/>
    <property type="match status" value="1"/>
</dbReference>
<dbReference type="PROSITE" id="PS00636">
    <property type="entry name" value="DNAJ_1"/>
    <property type="match status" value="1"/>
</dbReference>